<organism evidence="3 4">
    <name type="scientific">Sphingopyxis granuli</name>
    <dbReference type="NCBI Taxonomy" id="267128"/>
    <lineage>
        <taxon>Bacteria</taxon>
        <taxon>Pseudomonadati</taxon>
        <taxon>Pseudomonadota</taxon>
        <taxon>Alphaproteobacteria</taxon>
        <taxon>Sphingomonadales</taxon>
        <taxon>Sphingomonadaceae</taxon>
        <taxon>Sphingopyxis</taxon>
    </lineage>
</organism>
<dbReference type="InterPro" id="IPR020891">
    <property type="entry name" value="UPF0758_CS"/>
</dbReference>
<dbReference type="InterPro" id="IPR025657">
    <property type="entry name" value="RadC_JAB"/>
</dbReference>
<dbReference type="RefSeq" id="WP_067183500.1">
    <property type="nucleotide sequence ID" value="NZ_CP012199.1"/>
</dbReference>
<evidence type="ECO:0000259" key="2">
    <source>
        <dbReference type="Pfam" id="PF04002"/>
    </source>
</evidence>
<feature type="domain" description="RadC-like JAB" evidence="2">
    <location>
        <begin position="26"/>
        <end position="138"/>
    </location>
</feature>
<keyword evidence="1" id="KW-0482">Metalloprotease</keyword>
<gene>
    <name evidence="3" type="ORF">SGRAN_2141</name>
</gene>
<dbReference type="PANTHER" id="PTHR30471:SF3">
    <property type="entry name" value="UPF0758 PROTEIN YEES-RELATED"/>
    <property type="match status" value="1"/>
</dbReference>
<name>A0AA86L3I2_9SPHN</name>
<proteinExistence type="predicted"/>
<dbReference type="Proteomes" id="UP000058599">
    <property type="component" value="Chromosome"/>
</dbReference>
<keyword evidence="1" id="KW-0645">Protease</keyword>
<protein>
    <submittedName>
        <fullName evidence="3">DNA repair protein RadC</fullName>
    </submittedName>
</protein>
<dbReference type="GO" id="GO:0008237">
    <property type="term" value="F:metallopeptidase activity"/>
    <property type="evidence" value="ECO:0007669"/>
    <property type="project" value="UniProtKB-KW"/>
</dbReference>
<dbReference type="AlphaFoldDB" id="A0AA86L3I2"/>
<dbReference type="KEGG" id="sgi:SGRAN_2141"/>
<dbReference type="PANTHER" id="PTHR30471">
    <property type="entry name" value="DNA REPAIR PROTEIN RADC"/>
    <property type="match status" value="1"/>
</dbReference>
<sequence>MNLSDPLGNGADMAATGFVRCADEDDVARHLLRPSFSNDGETVQLLAFDGHARLISAERVEATLSGRCAIPPTRWRRLLGPAVTGVLMAHNHPSGVAWPSEGDLACTRAVSRFLRPMGIDLFDHLIFVDSGHFSFRRAHLL</sequence>
<keyword evidence="4" id="KW-1185">Reference proteome</keyword>
<accession>A0AA86L3I2</accession>
<evidence type="ECO:0000313" key="3">
    <source>
        <dbReference type="EMBL" id="AMG74513.1"/>
    </source>
</evidence>
<reference evidence="3 4" key="1">
    <citation type="journal article" date="2016" name="BMC Genomics">
        <title>Genomic analysis of the nitrate-respiring Sphingopyxis granuli (formerly Sphingomonas macrogoltabida) strain TFA.</title>
        <authorList>
            <person name="Garcia-Romero I."/>
            <person name="Perez-Pulido A.J."/>
            <person name="Gonzalez-Flores Y.E."/>
            <person name="Reyes-Ramirez F."/>
            <person name="Santero E."/>
            <person name="Floriano B."/>
        </authorList>
    </citation>
    <scope>NUCLEOTIDE SEQUENCE [LARGE SCALE GENOMIC DNA]</scope>
    <source>
        <strain evidence="3 4">TFA</strain>
    </source>
</reference>
<dbReference type="InterPro" id="IPR001405">
    <property type="entry name" value="UPF0758"/>
</dbReference>
<evidence type="ECO:0000256" key="1">
    <source>
        <dbReference type="ARBA" id="ARBA00023049"/>
    </source>
</evidence>
<dbReference type="EMBL" id="CP012199">
    <property type="protein sequence ID" value="AMG74513.1"/>
    <property type="molecule type" value="Genomic_DNA"/>
</dbReference>
<dbReference type="Pfam" id="PF04002">
    <property type="entry name" value="RadC"/>
    <property type="match status" value="1"/>
</dbReference>
<keyword evidence="1" id="KW-0378">Hydrolase</keyword>
<evidence type="ECO:0000313" key="4">
    <source>
        <dbReference type="Proteomes" id="UP000058599"/>
    </source>
</evidence>
<dbReference type="Gene3D" id="3.40.140.10">
    <property type="entry name" value="Cytidine Deaminase, domain 2"/>
    <property type="match status" value="1"/>
</dbReference>
<dbReference type="PROSITE" id="PS01302">
    <property type="entry name" value="UPF0758"/>
    <property type="match status" value="1"/>
</dbReference>